<dbReference type="CDD" id="cd16914">
    <property type="entry name" value="EcfT"/>
    <property type="match status" value="1"/>
</dbReference>
<sequence length="274" mass="31392">MIRDITIGQYYPARSILHRLDPRVKLVCTFLYLISLFLFKSIPGYVVATIFLVSIIKLSKVPFSYIMKGLRPILMLLMITVIFNLFLTREGDVLFSKWIFTVTAGGLRNAVYMAVRLIYLILGSSLMTFTTTPNELTDGIEKLFKPLQKIKLPVHEMAMIMSIALRFIPILLEETDKIMKAQIARGADLESGNIIQKAKAMVPVLVPLFISAFRRASDLAMAMEARCYHGGEGRTKMKPLRYKKRDYLAYGVMIFYVTAVFFIGRYVPFKIWIF</sequence>
<dbReference type="Proteomes" id="UP001523565">
    <property type="component" value="Unassembled WGS sequence"/>
</dbReference>
<keyword evidence="4 9" id="KW-0813">Transport</keyword>
<organism evidence="10 11">
    <name type="scientific">Ohessyouella blattaphilus</name>
    <dbReference type="NCBI Taxonomy" id="2949333"/>
    <lineage>
        <taxon>Bacteria</taxon>
        <taxon>Bacillati</taxon>
        <taxon>Bacillota</taxon>
        <taxon>Clostridia</taxon>
        <taxon>Lachnospirales</taxon>
        <taxon>Lachnospiraceae</taxon>
        <taxon>Ohessyouella</taxon>
    </lineage>
</organism>
<comment type="similarity">
    <text evidence="2 9">Belongs to the energy-coupling factor EcfT family.</text>
</comment>
<comment type="subcellular location">
    <subcellularLocation>
        <location evidence="1 9">Cell membrane</location>
        <topology evidence="1 9">Multi-pass membrane protein</topology>
    </subcellularLocation>
</comment>
<protein>
    <recommendedName>
        <fullName evidence="3 9">Energy-coupling factor transporter transmembrane protein EcfT</fullName>
        <shortName evidence="9">ECF transporter T component EcfT</shortName>
    </recommendedName>
</protein>
<dbReference type="InterPro" id="IPR003339">
    <property type="entry name" value="ABC/ECF_trnsptr_transmembrane"/>
</dbReference>
<gene>
    <name evidence="9" type="primary">ecfT</name>
    <name evidence="10" type="ORF">NK118_05825</name>
</gene>
<dbReference type="InterPro" id="IPR024919">
    <property type="entry name" value="EcfT"/>
</dbReference>
<evidence type="ECO:0000256" key="4">
    <source>
        <dbReference type="ARBA" id="ARBA00022448"/>
    </source>
</evidence>
<evidence type="ECO:0000313" key="10">
    <source>
        <dbReference type="EMBL" id="MCP1109770.1"/>
    </source>
</evidence>
<keyword evidence="5 9" id="KW-1003">Cell membrane</keyword>
<feature type="transmembrane region" description="Helical" evidence="9">
    <location>
        <begin position="247"/>
        <end position="267"/>
    </location>
</feature>
<evidence type="ECO:0000313" key="11">
    <source>
        <dbReference type="Proteomes" id="UP001523565"/>
    </source>
</evidence>
<dbReference type="PANTHER" id="PTHR33514">
    <property type="entry name" value="PROTEIN ABCI12, CHLOROPLASTIC"/>
    <property type="match status" value="1"/>
</dbReference>
<reference evidence="10 11" key="1">
    <citation type="journal article" date="2022" name="Genome Biol. Evol.">
        <title>Host diet, physiology and behaviors set the stage for Lachnospiraceae cladogenesis.</title>
        <authorList>
            <person name="Vera-Ponce De Leon A."/>
            <person name="Schneider M."/>
            <person name="Jahnes B.C."/>
            <person name="Sadowski V."/>
            <person name="Camuy-Velez L.A."/>
            <person name="Duan J."/>
            <person name="Sabree Z.L."/>
        </authorList>
    </citation>
    <scope>NUCLEOTIDE SEQUENCE [LARGE SCALE GENOMIC DNA]</scope>
    <source>
        <strain evidence="10 11">PAL227</strain>
    </source>
</reference>
<dbReference type="PANTHER" id="PTHR33514:SF13">
    <property type="entry name" value="PROTEIN ABCI12, CHLOROPLASTIC"/>
    <property type="match status" value="1"/>
</dbReference>
<evidence type="ECO:0000256" key="1">
    <source>
        <dbReference type="ARBA" id="ARBA00004651"/>
    </source>
</evidence>
<accession>A0ABT1EGD6</accession>
<evidence type="ECO:0000256" key="8">
    <source>
        <dbReference type="ARBA" id="ARBA00023136"/>
    </source>
</evidence>
<name>A0ABT1EGD6_9FIRM</name>
<evidence type="ECO:0000256" key="2">
    <source>
        <dbReference type="ARBA" id="ARBA00005660"/>
    </source>
</evidence>
<comment type="function">
    <text evidence="9">Transmembrane (T) component of an energy-coupling factor (ECF) ABC-transporter complex. Unlike classic ABC transporters this ECF transporter provides the energy necessary to transport a number of different substrates.</text>
</comment>
<comment type="subunit">
    <text evidence="9">Forms a stable energy-coupling factor (ECF) transporter complex composed of 2 membrane-embedded substrate-binding proteins (S component), 2 ATP-binding proteins (A component) and 2 transmembrane proteins (T component).</text>
</comment>
<proteinExistence type="inferred from homology"/>
<dbReference type="HAMAP" id="MF_01461">
    <property type="entry name" value="EcfT"/>
    <property type="match status" value="1"/>
</dbReference>
<evidence type="ECO:0000256" key="9">
    <source>
        <dbReference type="HAMAP-Rule" id="MF_01461"/>
    </source>
</evidence>
<feature type="transmembrane region" description="Helical" evidence="9">
    <location>
        <begin position="70"/>
        <end position="88"/>
    </location>
</feature>
<comment type="caution">
    <text evidence="10">The sequence shown here is derived from an EMBL/GenBank/DDBJ whole genome shotgun (WGS) entry which is preliminary data.</text>
</comment>
<evidence type="ECO:0000256" key="3">
    <source>
        <dbReference type="ARBA" id="ARBA00014042"/>
    </source>
</evidence>
<dbReference type="RefSeq" id="WP_262068651.1">
    <property type="nucleotide sequence ID" value="NZ_JAMXOC010000006.1"/>
</dbReference>
<evidence type="ECO:0000256" key="7">
    <source>
        <dbReference type="ARBA" id="ARBA00022989"/>
    </source>
</evidence>
<keyword evidence="7 9" id="KW-1133">Transmembrane helix</keyword>
<evidence type="ECO:0000256" key="6">
    <source>
        <dbReference type="ARBA" id="ARBA00022692"/>
    </source>
</evidence>
<feature type="transmembrane region" description="Helical" evidence="9">
    <location>
        <begin position="109"/>
        <end position="132"/>
    </location>
</feature>
<keyword evidence="8 9" id="KW-0472">Membrane</keyword>
<feature type="transmembrane region" description="Helical" evidence="9">
    <location>
        <begin position="30"/>
        <end position="58"/>
    </location>
</feature>
<dbReference type="EMBL" id="JAMZFV010000006">
    <property type="protein sequence ID" value="MCP1109770.1"/>
    <property type="molecule type" value="Genomic_DNA"/>
</dbReference>
<evidence type="ECO:0000256" key="5">
    <source>
        <dbReference type="ARBA" id="ARBA00022475"/>
    </source>
</evidence>
<dbReference type="Pfam" id="PF02361">
    <property type="entry name" value="CbiQ"/>
    <property type="match status" value="1"/>
</dbReference>
<keyword evidence="6 9" id="KW-0812">Transmembrane</keyword>
<keyword evidence="11" id="KW-1185">Reference proteome</keyword>